<dbReference type="InterPro" id="IPR015500">
    <property type="entry name" value="Peptidase_S8_subtilisin-rel"/>
</dbReference>
<dbReference type="PANTHER" id="PTHR43399:SF4">
    <property type="entry name" value="CELL WALL-ASSOCIATED PROTEASE"/>
    <property type="match status" value="1"/>
</dbReference>
<dbReference type="AlphaFoldDB" id="A0A379CJ57"/>
<keyword evidence="4 5" id="KW-0720">Serine protease</keyword>
<proteinExistence type="inferred from homology"/>
<dbReference type="GO" id="GO:0006508">
    <property type="term" value="P:proteolysis"/>
    <property type="evidence" value="ECO:0007669"/>
    <property type="project" value="UniProtKB-KW"/>
</dbReference>
<dbReference type="PROSITE" id="PS00136">
    <property type="entry name" value="SUBTILASE_ASP"/>
    <property type="match status" value="1"/>
</dbReference>
<dbReference type="PROSITE" id="PS00138">
    <property type="entry name" value="SUBTILASE_SER"/>
    <property type="match status" value="1"/>
</dbReference>
<evidence type="ECO:0000256" key="1">
    <source>
        <dbReference type="ARBA" id="ARBA00011073"/>
    </source>
</evidence>
<dbReference type="InterPro" id="IPR000209">
    <property type="entry name" value="Peptidase_S8/S53_dom"/>
</dbReference>
<dbReference type="Proteomes" id="UP000255101">
    <property type="component" value="Unassembled WGS sequence"/>
</dbReference>
<gene>
    <name evidence="8" type="primary">isp</name>
    <name evidence="8" type="ORF">NCTC11460_02142</name>
</gene>
<dbReference type="InterPro" id="IPR023828">
    <property type="entry name" value="Peptidase_S8_Ser-AS"/>
</dbReference>
<keyword evidence="2 5" id="KW-0645">Protease</keyword>
<evidence type="ECO:0000256" key="3">
    <source>
        <dbReference type="ARBA" id="ARBA00022801"/>
    </source>
</evidence>
<dbReference type="SUPFAM" id="SSF52743">
    <property type="entry name" value="Subtilisin-like"/>
    <property type="match status" value="1"/>
</dbReference>
<evidence type="ECO:0000256" key="4">
    <source>
        <dbReference type="ARBA" id="ARBA00022825"/>
    </source>
</evidence>
<dbReference type="RefSeq" id="WP_019595637.1">
    <property type="nucleotide sequence ID" value="NZ_FOVA01000007.1"/>
</dbReference>
<evidence type="ECO:0000256" key="5">
    <source>
        <dbReference type="PROSITE-ProRule" id="PRU01240"/>
    </source>
</evidence>
<dbReference type="InterPro" id="IPR022398">
    <property type="entry name" value="Peptidase_S8_His-AS"/>
</dbReference>
<dbReference type="PROSITE" id="PS00137">
    <property type="entry name" value="SUBTILASE_HIS"/>
    <property type="match status" value="1"/>
</dbReference>
<sequence length="313" mass="34056">MPIKKQYSEVNHGDYFTKEEFDGLTLPTLPSYIENMNIPYMWGNGFKGKGIIVSVIDTGCDIENPLLKDRIIHKYNLTDEGERDDVTDYIGHGTHVASLIAGETYKNGKFTGVAPEASLMIYKVIDKSGIADYDIIAQAIYASCQRGANIINISLGGNAEAPQIHEAIKMAMRMQVSVVGVSGNSGDGSGETTELLFPGCYEEVIQVGSMSKDLSISTFSNTNQFVDCVAEGENIIGCSLNGGFRALSGTSQSAPLVSGALALLMDWSNKEYKRSLSEVEIYSLLIKNTKSIPDIPRNSQGHGYIYLEPHISK</sequence>
<dbReference type="EMBL" id="UGTB01000004">
    <property type="protein sequence ID" value="SUB62134.1"/>
    <property type="molecule type" value="Genomic_DNA"/>
</dbReference>
<dbReference type="PANTHER" id="PTHR43399">
    <property type="entry name" value="SUBTILISIN-RELATED"/>
    <property type="match status" value="1"/>
</dbReference>
<dbReference type="InterPro" id="IPR036852">
    <property type="entry name" value="Peptidase_S8/S53_dom_sf"/>
</dbReference>
<accession>A0A379CJ57</accession>
<protein>
    <submittedName>
        <fullName evidence="8">Intracellular serine protease</fullName>
        <ecNumber evidence="8">3.4.21.-</ecNumber>
    </submittedName>
</protein>
<evidence type="ECO:0000313" key="9">
    <source>
        <dbReference type="Proteomes" id="UP000255101"/>
    </source>
</evidence>
<organism evidence="8 9">
    <name type="scientific">Peptostreptococcus anaerobius</name>
    <dbReference type="NCBI Taxonomy" id="1261"/>
    <lineage>
        <taxon>Bacteria</taxon>
        <taxon>Bacillati</taxon>
        <taxon>Bacillota</taxon>
        <taxon>Clostridia</taxon>
        <taxon>Peptostreptococcales</taxon>
        <taxon>Peptostreptococcaceae</taxon>
        <taxon>Peptostreptococcus</taxon>
    </lineage>
</organism>
<comment type="similarity">
    <text evidence="1 5 6">Belongs to the peptidase S8 family.</text>
</comment>
<feature type="active site" description="Charge relay system" evidence="5">
    <location>
        <position position="57"/>
    </location>
</feature>
<feature type="domain" description="Peptidase S8/S53" evidence="7">
    <location>
        <begin position="48"/>
        <end position="303"/>
    </location>
</feature>
<keyword evidence="3 5" id="KW-0378">Hydrolase</keyword>
<evidence type="ECO:0000259" key="7">
    <source>
        <dbReference type="Pfam" id="PF00082"/>
    </source>
</evidence>
<dbReference type="InterPro" id="IPR051048">
    <property type="entry name" value="Peptidase_S8/S53_subtilisin"/>
</dbReference>
<dbReference type="Pfam" id="PF00082">
    <property type="entry name" value="Peptidase_S8"/>
    <property type="match status" value="1"/>
</dbReference>
<dbReference type="InterPro" id="IPR023827">
    <property type="entry name" value="Peptidase_S8_Asp-AS"/>
</dbReference>
<dbReference type="Gene3D" id="3.40.50.200">
    <property type="entry name" value="Peptidase S8/S53 domain"/>
    <property type="match status" value="1"/>
</dbReference>
<feature type="active site" description="Charge relay system" evidence="5">
    <location>
        <position position="251"/>
    </location>
</feature>
<dbReference type="GO" id="GO:0004252">
    <property type="term" value="F:serine-type endopeptidase activity"/>
    <property type="evidence" value="ECO:0007669"/>
    <property type="project" value="UniProtKB-UniRule"/>
</dbReference>
<reference evidence="8 9" key="1">
    <citation type="submission" date="2018-06" db="EMBL/GenBank/DDBJ databases">
        <authorList>
            <consortium name="Pathogen Informatics"/>
            <person name="Doyle S."/>
        </authorList>
    </citation>
    <scope>NUCLEOTIDE SEQUENCE [LARGE SCALE GENOMIC DNA]</scope>
    <source>
        <strain evidence="8 9">NCTC11460</strain>
    </source>
</reference>
<evidence type="ECO:0000256" key="2">
    <source>
        <dbReference type="ARBA" id="ARBA00022670"/>
    </source>
</evidence>
<dbReference type="PRINTS" id="PR00723">
    <property type="entry name" value="SUBTILISIN"/>
</dbReference>
<dbReference type="PROSITE" id="PS51892">
    <property type="entry name" value="SUBTILASE"/>
    <property type="match status" value="1"/>
</dbReference>
<feature type="active site" description="Charge relay system" evidence="5">
    <location>
        <position position="92"/>
    </location>
</feature>
<name>A0A379CJ57_9FIRM</name>
<evidence type="ECO:0000256" key="6">
    <source>
        <dbReference type="RuleBase" id="RU003355"/>
    </source>
</evidence>
<dbReference type="EC" id="3.4.21.-" evidence="8"/>
<evidence type="ECO:0000313" key="8">
    <source>
        <dbReference type="EMBL" id="SUB62134.1"/>
    </source>
</evidence>